<evidence type="ECO:0000313" key="5">
    <source>
        <dbReference type="Proteomes" id="UP000050502"/>
    </source>
</evidence>
<reference evidence="3 5" key="2">
    <citation type="submission" date="2015-07" db="EMBL/GenBank/DDBJ databases">
        <title>Whole genome sequence of Ardenticatena maritima DSM 23922.</title>
        <authorList>
            <person name="Hemp J."/>
            <person name="Ward L.M."/>
            <person name="Pace L.A."/>
            <person name="Fischer W.W."/>
        </authorList>
    </citation>
    <scope>NUCLEOTIDE SEQUENCE [LARGE SCALE GENOMIC DNA]</scope>
    <source>
        <strain evidence="3 5">110S</strain>
    </source>
</reference>
<name>A0A0M9UBA3_9CHLR</name>
<evidence type="ECO:0000313" key="3">
    <source>
        <dbReference type="EMBL" id="KPL87644.1"/>
    </source>
</evidence>
<keyword evidence="4" id="KW-1185">Reference proteome</keyword>
<accession>A0A0M9UBA3</accession>
<dbReference type="Pfam" id="PF22904">
    <property type="entry name" value="NOMO1-like_2nd"/>
    <property type="match status" value="1"/>
</dbReference>
<reference evidence="4" key="3">
    <citation type="submission" date="2015-08" db="EMBL/GenBank/DDBJ databases">
        <title>Draft Genome Sequence of a Heterotrophic Facultative Anaerobic Bacterium Ardenticatena maritima Strain 110S.</title>
        <authorList>
            <person name="Kawaichi S."/>
            <person name="Yoshida T."/>
            <person name="Sako Y."/>
            <person name="Nakamura R."/>
        </authorList>
    </citation>
    <scope>NUCLEOTIDE SEQUENCE [LARGE SCALE GENOMIC DNA]</scope>
    <source>
        <strain evidence="4">110S</strain>
    </source>
</reference>
<dbReference type="InParanoid" id="A0A0M9UBA3"/>
<protein>
    <recommendedName>
        <fullName evidence="1">NOMO second beta-sandwich domain-containing protein</fullName>
    </recommendedName>
</protein>
<gene>
    <name evidence="2" type="ORF">ARMA_0071</name>
    <name evidence="3" type="ORF">SE16_08455</name>
</gene>
<feature type="domain" description="NOMO second beta-sandwich" evidence="1">
    <location>
        <begin position="172"/>
        <end position="234"/>
    </location>
</feature>
<reference evidence="2 4" key="1">
    <citation type="journal article" date="2015" name="Genome Announc.">
        <title>Draft Genome Sequence of a Heterotrophic Facultative Anaerobic Thermophilic Bacterium, Ardenticatena maritima Strain 110ST.</title>
        <authorList>
            <person name="Kawaichi S."/>
            <person name="Yoshida T."/>
            <person name="Sako Y."/>
            <person name="Nakamura R."/>
        </authorList>
    </citation>
    <scope>NUCLEOTIDE SEQUENCE [LARGE SCALE GENOMIC DNA]</scope>
    <source>
        <strain evidence="2 4">110S</strain>
    </source>
</reference>
<dbReference type="EMBL" id="LGKN01000005">
    <property type="protein sequence ID" value="KPL87644.1"/>
    <property type="molecule type" value="Genomic_DNA"/>
</dbReference>
<dbReference type="AlphaFoldDB" id="A0A0M9UBA3"/>
<sequence length="242" mass="27129">MTCSFLDTLTDTVFEHLVSGDIPENVRHHLETCESCRTHLAEIASLSSFAQRYLYRVVCPSPDDLALFADAPHHFSQEEQTRIQHHLDQCVECRTEYELLTEMLGLPLTLPSSMDLGTTIRTIIARLRPTSASSMSPTMALRGAALLPEGLVYETDDVLIVLDLEREHNAAFSLSGFISSKETDQLVFEGVNVHLRHNGEILQTTTIDEFDTFVFSNVPPGMYHLELELPDARILIETVEVA</sequence>
<dbReference type="SUPFAM" id="SSF49478">
    <property type="entry name" value="Cna protein B-type domain"/>
    <property type="match status" value="1"/>
</dbReference>
<evidence type="ECO:0000313" key="4">
    <source>
        <dbReference type="Proteomes" id="UP000037784"/>
    </source>
</evidence>
<evidence type="ECO:0000313" key="2">
    <source>
        <dbReference type="EMBL" id="GAP61648.1"/>
    </source>
</evidence>
<organism evidence="2 4">
    <name type="scientific">Ardenticatena maritima</name>
    <dbReference type="NCBI Taxonomy" id="872965"/>
    <lineage>
        <taxon>Bacteria</taxon>
        <taxon>Bacillati</taxon>
        <taxon>Chloroflexota</taxon>
        <taxon>Ardenticatenia</taxon>
        <taxon>Ardenticatenales</taxon>
        <taxon>Ardenticatenaceae</taxon>
        <taxon>Ardenticatena</taxon>
    </lineage>
</organism>
<dbReference type="InterPro" id="IPR013783">
    <property type="entry name" value="Ig-like_fold"/>
</dbReference>
<dbReference type="Proteomes" id="UP000050502">
    <property type="component" value="Unassembled WGS sequence"/>
</dbReference>
<dbReference type="Proteomes" id="UP000037784">
    <property type="component" value="Unassembled WGS sequence"/>
</dbReference>
<proteinExistence type="predicted"/>
<evidence type="ECO:0000259" key="1">
    <source>
        <dbReference type="Pfam" id="PF22904"/>
    </source>
</evidence>
<comment type="caution">
    <text evidence="2">The sequence shown here is derived from an EMBL/GenBank/DDBJ whole genome shotgun (WGS) entry which is preliminary data.</text>
</comment>
<dbReference type="InterPro" id="IPR055074">
    <property type="entry name" value="NOMO1-3_2nd"/>
</dbReference>
<dbReference type="Gene3D" id="2.60.40.10">
    <property type="entry name" value="Immunoglobulins"/>
    <property type="match status" value="1"/>
</dbReference>
<dbReference type="EMBL" id="BBZA01000004">
    <property type="protein sequence ID" value="GAP61648.1"/>
    <property type="molecule type" value="Genomic_DNA"/>
</dbReference>
<dbReference type="RefSeq" id="WP_054491602.1">
    <property type="nucleotide sequence ID" value="NZ_BBZA01000004.1"/>
</dbReference>